<feature type="region of interest" description="Disordered" evidence="1">
    <location>
        <begin position="80"/>
        <end position="105"/>
    </location>
</feature>
<feature type="region of interest" description="Disordered" evidence="1">
    <location>
        <begin position="129"/>
        <end position="152"/>
    </location>
</feature>
<proteinExistence type="predicted"/>
<name>A0A7D3ZLZ2_ACTVE</name>
<reference evidence="2 3" key="1">
    <citation type="submission" date="2020-05" db="EMBL/GenBank/DDBJ databases">
        <title>Actinomadura verrucosospora NRRL-B18236 (PFL_A860) Genome sequencing and assembly.</title>
        <authorList>
            <person name="Samborskyy M."/>
        </authorList>
    </citation>
    <scope>NUCLEOTIDE SEQUENCE [LARGE SCALE GENOMIC DNA]</scope>
    <source>
        <strain evidence="2 3">NRRL:B18236</strain>
    </source>
</reference>
<gene>
    <name evidence="2" type="ORF">ACTIVE_3380</name>
</gene>
<accession>A0A7D3ZLZ2</accession>
<sequence>MGYCHGTAPEVTCPLPAKALRSIVGLTSVLDRISSVMQMRRLHRRRLEYRNQGHRCRQLANRLQTAHLALTLPLRLQGRECLPGNPTEDRDPASRGSGRRRRPRRCWSWPTPLGRPWCLLETPLPRLGGQGGAARPHPGSERSARGCSAGSGGLRRRWTWLC</sequence>
<dbReference type="Proteomes" id="UP000501240">
    <property type="component" value="Chromosome"/>
</dbReference>
<evidence type="ECO:0000256" key="1">
    <source>
        <dbReference type="SAM" id="MobiDB-lite"/>
    </source>
</evidence>
<dbReference type="AlphaFoldDB" id="A0A7D3ZLZ2"/>
<evidence type="ECO:0000313" key="3">
    <source>
        <dbReference type="Proteomes" id="UP000501240"/>
    </source>
</evidence>
<dbReference type="EMBL" id="CP053892">
    <property type="protein sequence ID" value="QKG21742.1"/>
    <property type="molecule type" value="Genomic_DNA"/>
</dbReference>
<keyword evidence="3" id="KW-1185">Reference proteome</keyword>
<evidence type="ECO:0000313" key="2">
    <source>
        <dbReference type="EMBL" id="QKG21742.1"/>
    </source>
</evidence>
<organism evidence="2 3">
    <name type="scientific">Actinomadura verrucosospora</name>
    <dbReference type="NCBI Taxonomy" id="46165"/>
    <lineage>
        <taxon>Bacteria</taxon>
        <taxon>Bacillati</taxon>
        <taxon>Actinomycetota</taxon>
        <taxon>Actinomycetes</taxon>
        <taxon>Streptosporangiales</taxon>
        <taxon>Thermomonosporaceae</taxon>
        <taxon>Actinomadura</taxon>
    </lineage>
</organism>
<protein>
    <submittedName>
        <fullName evidence="2">Uncharacterized protein</fullName>
    </submittedName>
</protein>